<comment type="caution">
    <text evidence="2">The sequence shown here is derived from an EMBL/GenBank/DDBJ whole genome shotgun (WGS) entry which is preliminary data.</text>
</comment>
<accession>A0A5J4KPJ2</accession>
<dbReference type="RefSeq" id="WP_151756245.1">
    <property type="nucleotide sequence ID" value="NZ_BKZW01000001.1"/>
</dbReference>
<keyword evidence="1" id="KW-0812">Transmembrane</keyword>
<dbReference type="Pfam" id="PF02325">
    <property type="entry name" value="CCB3_YggT"/>
    <property type="match status" value="1"/>
</dbReference>
<protein>
    <recommendedName>
        <fullName evidence="4">YggT family protein</fullName>
    </recommendedName>
</protein>
<feature type="transmembrane region" description="Helical" evidence="1">
    <location>
        <begin position="12"/>
        <end position="33"/>
    </location>
</feature>
<reference evidence="2 3" key="1">
    <citation type="submission" date="2019-10" db="EMBL/GenBank/DDBJ databases">
        <title>Dictyobacter vulcani sp. nov., within the class Ktedonobacteria, isolated from soil of volcanic Mt. Zao.</title>
        <authorList>
            <person name="Zheng Y."/>
            <person name="Wang C.M."/>
            <person name="Sakai Y."/>
            <person name="Abe K."/>
            <person name="Yokota A."/>
            <person name="Yabe S."/>
        </authorList>
    </citation>
    <scope>NUCLEOTIDE SEQUENCE [LARGE SCALE GENOMIC DNA]</scope>
    <source>
        <strain evidence="2 3">W12</strain>
    </source>
</reference>
<dbReference type="Proteomes" id="UP000326912">
    <property type="component" value="Unassembled WGS sequence"/>
</dbReference>
<evidence type="ECO:0000313" key="3">
    <source>
        <dbReference type="Proteomes" id="UP000326912"/>
    </source>
</evidence>
<keyword evidence="3" id="KW-1185">Reference proteome</keyword>
<dbReference type="EMBL" id="BKZW01000001">
    <property type="protein sequence ID" value="GER88330.1"/>
    <property type="molecule type" value="Genomic_DNA"/>
</dbReference>
<dbReference type="AlphaFoldDB" id="A0A5J4KPJ2"/>
<dbReference type="InterPro" id="IPR003425">
    <property type="entry name" value="CCB3/YggT"/>
</dbReference>
<evidence type="ECO:0008006" key="4">
    <source>
        <dbReference type="Google" id="ProtNLM"/>
    </source>
</evidence>
<organism evidence="2 3">
    <name type="scientific">Dictyobacter vulcani</name>
    <dbReference type="NCBI Taxonomy" id="2607529"/>
    <lineage>
        <taxon>Bacteria</taxon>
        <taxon>Bacillati</taxon>
        <taxon>Chloroflexota</taxon>
        <taxon>Ktedonobacteria</taxon>
        <taxon>Ktedonobacterales</taxon>
        <taxon>Dictyobacteraceae</taxon>
        <taxon>Dictyobacter</taxon>
    </lineage>
</organism>
<proteinExistence type="predicted"/>
<dbReference type="GO" id="GO:0016020">
    <property type="term" value="C:membrane"/>
    <property type="evidence" value="ECO:0007669"/>
    <property type="project" value="InterPro"/>
</dbReference>
<evidence type="ECO:0000313" key="2">
    <source>
        <dbReference type="EMBL" id="GER88330.1"/>
    </source>
</evidence>
<feature type="transmembrane region" description="Helical" evidence="1">
    <location>
        <begin position="67"/>
        <end position="87"/>
    </location>
</feature>
<name>A0A5J4KPJ2_9CHLR</name>
<evidence type="ECO:0000256" key="1">
    <source>
        <dbReference type="SAM" id="Phobius"/>
    </source>
</evidence>
<keyword evidence="1" id="KW-0472">Membrane</keyword>
<sequence>MYTPPPLPVPIFSILINYGISFLILAMLVRAIASMFRMDERYAFIRFLARLTDPFIEPARRVIRQTWVLDLSFMVTWFMLMIVQHLLLQALPIGW</sequence>
<keyword evidence="1" id="KW-1133">Transmembrane helix</keyword>
<gene>
    <name evidence="2" type="ORF">KDW_24920</name>
</gene>